<reference evidence="1" key="1">
    <citation type="submission" date="2022-09" db="EMBL/GenBank/DDBJ databases">
        <title>A Global Phylogenomic Analysis of the Shiitake Genus Lentinula.</title>
        <authorList>
            <consortium name="DOE Joint Genome Institute"/>
            <person name="Sierra-Patev S."/>
            <person name="Min B."/>
            <person name="Naranjo-Ortiz M."/>
            <person name="Looney B."/>
            <person name="Konkel Z."/>
            <person name="Slot J.C."/>
            <person name="Sakamoto Y."/>
            <person name="Steenwyk J.L."/>
            <person name="Rokas A."/>
            <person name="Carro J."/>
            <person name="Camarero S."/>
            <person name="Ferreira P."/>
            <person name="Molpeceres G."/>
            <person name="Ruiz-Duenas F.J."/>
            <person name="Serrano A."/>
            <person name="Henrissat B."/>
            <person name="Drula E."/>
            <person name="Hughes K.W."/>
            <person name="Mata J.L."/>
            <person name="Ishikawa N.K."/>
            <person name="Vargas-Isla R."/>
            <person name="Ushijima S."/>
            <person name="Smith C.A."/>
            <person name="Ahrendt S."/>
            <person name="Andreopoulos W."/>
            <person name="He G."/>
            <person name="Labutti K."/>
            <person name="Lipzen A."/>
            <person name="Ng V."/>
            <person name="Riley R."/>
            <person name="Sandor L."/>
            <person name="Barry K."/>
            <person name="Martinez A.T."/>
            <person name="Xiao Y."/>
            <person name="Gibbons J.G."/>
            <person name="Terashima K."/>
            <person name="Grigoriev I.V."/>
            <person name="Hibbett D.S."/>
        </authorList>
    </citation>
    <scope>NUCLEOTIDE SEQUENCE</scope>
    <source>
        <strain evidence="1">TMI1499</strain>
    </source>
</reference>
<protein>
    <submittedName>
        <fullName evidence="1">Uncharacterized protein</fullName>
    </submittedName>
</protein>
<dbReference type="EMBL" id="MU795003">
    <property type="protein sequence ID" value="KAJ3813101.1"/>
    <property type="molecule type" value="Genomic_DNA"/>
</dbReference>
<keyword evidence="2" id="KW-1185">Reference proteome</keyword>
<evidence type="ECO:0000313" key="1">
    <source>
        <dbReference type="EMBL" id="KAJ3813101.1"/>
    </source>
</evidence>
<evidence type="ECO:0000313" key="2">
    <source>
        <dbReference type="Proteomes" id="UP001163835"/>
    </source>
</evidence>
<gene>
    <name evidence="1" type="ORF">F5876DRAFT_74238</name>
</gene>
<accession>A0ACC1U7N8</accession>
<sequence length="468" mass="54531">MNSRANAGYAMVEAPAPKAHQKKTSFQILEMLVFYNQRFSCLHWSRFDQFTFYKNPSTPSFFDDFIGKPSQTYCGESGGWVYHVIGNHVEMIRPPSIRNGKELMRHKLKYPFEVAAFAVDYISRNVAALQKEDGGNCVIHLRNPQGRKNSRTFMWPIDWSTIVRPRQFEIVGAYIALNFEPVRTAIRAQLFTVANWVTGEIVFREFVETFQFIAEDSFLYATYKPSHYLDMAPAVLQVFQVIVYESQIRQHQWLRDVEVNEQKHFLQSVNFIPRAGPPMKALKPWNPDGLDHFVHEIFDPVPYEDRNGPFHSDPNEQIIGFYFVYSEAAHTHPFFIVFDQKHFLGSCACVAPRRGVGHFPTINGKRLLWWNEITLKIYLRDYKPNCAQLYGGGTIRVRHPQDQGWKMSSWIQEDPPVNANDSFGDNTFMAIATEDNASTRRHVYFTEDSIFMIEYWRDGTMEGRIYTY</sequence>
<name>A0ACC1U7N8_9AGAR</name>
<comment type="caution">
    <text evidence="1">The sequence shown here is derived from an EMBL/GenBank/DDBJ whole genome shotgun (WGS) entry which is preliminary data.</text>
</comment>
<organism evidence="1 2">
    <name type="scientific">Lentinula aff. lateritia</name>
    <dbReference type="NCBI Taxonomy" id="2804960"/>
    <lineage>
        <taxon>Eukaryota</taxon>
        <taxon>Fungi</taxon>
        <taxon>Dikarya</taxon>
        <taxon>Basidiomycota</taxon>
        <taxon>Agaricomycotina</taxon>
        <taxon>Agaricomycetes</taxon>
        <taxon>Agaricomycetidae</taxon>
        <taxon>Agaricales</taxon>
        <taxon>Marasmiineae</taxon>
        <taxon>Omphalotaceae</taxon>
        <taxon>Lentinula</taxon>
    </lineage>
</organism>
<proteinExistence type="predicted"/>
<dbReference type="Proteomes" id="UP001163835">
    <property type="component" value="Unassembled WGS sequence"/>
</dbReference>